<proteinExistence type="predicted"/>
<keyword evidence="3" id="KW-1185">Reference proteome</keyword>
<organism evidence="2 3">
    <name type="scientific">Ligilactobacillus faecis</name>
    <dbReference type="NCBI Taxonomy" id="762833"/>
    <lineage>
        <taxon>Bacteria</taxon>
        <taxon>Bacillati</taxon>
        <taxon>Bacillota</taxon>
        <taxon>Bacilli</taxon>
        <taxon>Lactobacillales</taxon>
        <taxon>Lactobacillaceae</taxon>
        <taxon>Ligilactobacillus</taxon>
    </lineage>
</organism>
<evidence type="ECO:0000313" key="3">
    <source>
        <dbReference type="Proteomes" id="UP001565236"/>
    </source>
</evidence>
<protein>
    <submittedName>
        <fullName evidence="2">Polymorphic toxin type 50 domain-containing protein</fullName>
    </submittedName>
</protein>
<dbReference type="Pfam" id="PF15542">
    <property type="entry name" value="Ntox50"/>
    <property type="match status" value="1"/>
</dbReference>
<evidence type="ECO:0000313" key="2">
    <source>
        <dbReference type="EMBL" id="MEY8662753.1"/>
    </source>
</evidence>
<dbReference type="EMBL" id="JBCLUF010000027">
    <property type="protein sequence ID" value="MEY8662753.1"/>
    <property type="molecule type" value="Genomic_DNA"/>
</dbReference>
<gene>
    <name evidence="2" type="ORF">AALT52_07620</name>
</gene>
<feature type="domain" description="Bacterial toxin 50" evidence="1">
    <location>
        <begin position="7"/>
        <end position="80"/>
    </location>
</feature>
<comment type="caution">
    <text evidence="2">The sequence shown here is derived from an EMBL/GenBank/DDBJ whole genome shotgun (WGS) entry which is preliminary data.</text>
</comment>
<accession>A0ABV4DRG1</accession>
<dbReference type="RefSeq" id="WP_369942540.1">
    <property type="nucleotide sequence ID" value="NZ_JBCLUF010000027.1"/>
</dbReference>
<reference evidence="2 3" key="1">
    <citation type="submission" date="2024-03" db="EMBL/GenBank/DDBJ databases">
        <title>Mouse gut bacterial collection (mGBC) of GemPharmatech.</title>
        <authorList>
            <person name="He Y."/>
            <person name="Dong L."/>
            <person name="Wu D."/>
            <person name="Gao X."/>
            <person name="Lin Z."/>
        </authorList>
    </citation>
    <scope>NUCLEOTIDE SEQUENCE [LARGE SCALE GENOMIC DNA]</scope>
    <source>
        <strain evidence="2 3">15-30</strain>
    </source>
</reference>
<sequence length="95" mass="11107">MEQGRDPSHRHYGKKPSYFTISADKLDKIVKENIRMSKLGDRFQFIEVDEVIGIYKKDDIVVETTRMRIAQSNKGYHAIPALPRELIDSENKERN</sequence>
<dbReference type="Proteomes" id="UP001565236">
    <property type="component" value="Unassembled WGS sequence"/>
</dbReference>
<dbReference type="InterPro" id="IPR029100">
    <property type="entry name" value="Ntox50"/>
</dbReference>
<evidence type="ECO:0000259" key="1">
    <source>
        <dbReference type="Pfam" id="PF15542"/>
    </source>
</evidence>
<name>A0ABV4DRG1_9LACO</name>